<accession>A0AA37T0W0</accession>
<evidence type="ECO:0000313" key="1">
    <source>
        <dbReference type="EMBL" id="GLR72817.1"/>
    </source>
</evidence>
<reference evidence="1" key="2">
    <citation type="submission" date="2023-01" db="EMBL/GenBank/DDBJ databases">
        <title>Draft genome sequence of Agaribacter marinus strain NBRC 110023.</title>
        <authorList>
            <person name="Sun Q."/>
            <person name="Mori K."/>
        </authorList>
    </citation>
    <scope>NUCLEOTIDE SEQUENCE</scope>
    <source>
        <strain evidence="1">NBRC 110023</strain>
    </source>
</reference>
<proteinExistence type="predicted"/>
<dbReference type="Proteomes" id="UP001156601">
    <property type="component" value="Unassembled WGS sequence"/>
</dbReference>
<evidence type="ECO:0000313" key="2">
    <source>
        <dbReference type="Proteomes" id="UP001156601"/>
    </source>
</evidence>
<gene>
    <name evidence="1" type="ORF">GCM10007852_37250</name>
</gene>
<dbReference type="AlphaFoldDB" id="A0AA37T0W0"/>
<dbReference type="EMBL" id="BSOT01000019">
    <property type="protein sequence ID" value="GLR72817.1"/>
    <property type="molecule type" value="Genomic_DNA"/>
</dbReference>
<comment type="caution">
    <text evidence="1">The sequence shown here is derived from an EMBL/GenBank/DDBJ whole genome shotgun (WGS) entry which is preliminary data.</text>
</comment>
<keyword evidence="2" id="KW-1185">Reference proteome</keyword>
<name>A0AA37T0W0_9ALTE</name>
<protein>
    <submittedName>
        <fullName evidence="1">Uncharacterized protein</fullName>
    </submittedName>
</protein>
<sequence>MSHAQIVATILVAVFTHTTLAERPTVYEDFEGFSYSWSYQLNPSGIIIINEPTNNRNRVALISLIGDDAFNWKGNPLLNRSELQFMLKTTKRDSLVKMLLDDILVESIK</sequence>
<dbReference type="RefSeq" id="WP_284219237.1">
    <property type="nucleotide sequence ID" value="NZ_BSOT01000019.1"/>
</dbReference>
<reference evidence="1" key="1">
    <citation type="journal article" date="2014" name="Int. J. Syst. Evol. Microbiol.">
        <title>Complete genome sequence of Corynebacterium casei LMG S-19264T (=DSM 44701T), isolated from a smear-ripened cheese.</title>
        <authorList>
            <consortium name="US DOE Joint Genome Institute (JGI-PGF)"/>
            <person name="Walter F."/>
            <person name="Albersmeier A."/>
            <person name="Kalinowski J."/>
            <person name="Ruckert C."/>
        </authorList>
    </citation>
    <scope>NUCLEOTIDE SEQUENCE</scope>
    <source>
        <strain evidence="1">NBRC 110023</strain>
    </source>
</reference>
<organism evidence="1 2">
    <name type="scientific">Agaribacter marinus</name>
    <dbReference type="NCBI Taxonomy" id="1431249"/>
    <lineage>
        <taxon>Bacteria</taxon>
        <taxon>Pseudomonadati</taxon>
        <taxon>Pseudomonadota</taxon>
        <taxon>Gammaproteobacteria</taxon>
        <taxon>Alteromonadales</taxon>
        <taxon>Alteromonadaceae</taxon>
        <taxon>Agaribacter</taxon>
    </lineage>
</organism>